<name>A0ABV0V8Z9_9TELE</name>
<evidence type="ECO:0000313" key="2">
    <source>
        <dbReference type="Proteomes" id="UP001482620"/>
    </source>
</evidence>
<dbReference type="Proteomes" id="UP001482620">
    <property type="component" value="Unassembled WGS sequence"/>
</dbReference>
<comment type="caution">
    <text evidence="1">The sequence shown here is derived from an EMBL/GenBank/DDBJ whole genome shotgun (WGS) entry which is preliminary data.</text>
</comment>
<dbReference type="EMBL" id="JAHRIQ010099858">
    <property type="protein sequence ID" value="MEQ2253787.1"/>
    <property type="molecule type" value="Genomic_DNA"/>
</dbReference>
<protein>
    <submittedName>
        <fullName evidence="1">Uncharacterized protein</fullName>
    </submittedName>
</protein>
<sequence length="85" mass="9459">MALLQLVKMGSDTSDEMMEIKAEKRTRHQIRAGNSDRGCALSQSRIDGTKTSCNMKKLMLLGIFLSALHISNSQKQDFCRLPSDA</sequence>
<gene>
    <name evidence="1" type="ORF">ILYODFUR_036108</name>
</gene>
<proteinExistence type="predicted"/>
<feature type="non-terminal residue" evidence="1">
    <location>
        <position position="85"/>
    </location>
</feature>
<evidence type="ECO:0000313" key="1">
    <source>
        <dbReference type="EMBL" id="MEQ2253787.1"/>
    </source>
</evidence>
<accession>A0ABV0V8Z9</accession>
<reference evidence="1 2" key="1">
    <citation type="submission" date="2021-06" db="EMBL/GenBank/DDBJ databases">
        <authorList>
            <person name="Palmer J.M."/>
        </authorList>
    </citation>
    <scope>NUCLEOTIDE SEQUENCE [LARGE SCALE GENOMIC DNA]</scope>
    <source>
        <strain evidence="2">if_2019</strain>
        <tissue evidence="1">Muscle</tissue>
    </source>
</reference>
<keyword evidence="2" id="KW-1185">Reference proteome</keyword>
<organism evidence="1 2">
    <name type="scientific">Ilyodon furcidens</name>
    <name type="common">goldbreast splitfin</name>
    <dbReference type="NCBI Taxonomy" id="33524"/>
    <lineage>
        <taxon>Eukaryota</taxon>
        <taxon>Metazoa</taxon>
        <taxon>Chordata</taxon>
        <taxon>Craniata</taxon>
        <taxon>Vertebrata</taxon>
        <taxon>Euteleostomi</taxon>
        <taxon>Actinopterygii</taxon>
        <taxon>Neopterygii</taxon>
        <taxon>Teleostei</taxon>
        <taxon>Neoteleostei</taxon>
        <taxon>Acanthomorphata</taxon>
        <taxon>Ovalentaria</taxon>
        <taxon>Atherinomorphae</taxon>
        <taxon>Cyprinodontiformes</taxon>
        <taxon>Goodeidae</taxon>
        <taxon>Ilyodon</taxon>
    </lineage>
</organism>